<evidence type="ECO:0000256" key="1">
    <source>
        <dbReference type="SAM" id="MobiDB-lite"/>
    </source>
</evidence>
<organism evidence="2 3">
    <name type="scientific">Armillaria solidipes</name>
    <dbReference type="NCBI Taxonomy" id="1076256"/>
    <lineage>
        <taxon>Eukaryota</taxon>
        <taxon>Fungi</taxon>
        <taxon>Dikarya</taxon>
        <taxon>Basidiomycota</taxon>
        <taxon>Agaricomycotina</taxon>
        <taxon>Agaricomycetes</taxon>
        <taxon>Agaricomycetidae</taxon>
        <taxon>Agaricales</taxon>
        <taxon>Marasmiineae</taxon>
        <taxon>Physalacriaceae</taxon>
        <taxon>Armillaria</taxon>
    </lineage>
</organism>
<dbReference type="AlphaFoldDB" id="A0A2H3BR18"/>
<name>A0A2H3BR18_9AGAR</name>
<keyword evidence="3" id="KW-1185">Reference proteome</keyword>
<accession>A0A2H3BR18</accession>
<sequence length="111" mass="11673">MLALGGAGARASEVKLASWWICPSCTCVVTRKTVAVPPTSVVGRRGTDLYPALPLFLASSALHPPPAAQSYHPEPLHTPPSPSSSSSRPTPSNYQSCRVMGVVSPLNYWGS</sequence>
<feature type="region of interest" description="Disordered" evidence="1">
    <location>
        <begin position="66"/>
        <end position="96"/>
    </location>
</feature>
<evidence type="ECO:0000313" key="2">
    <source>
        <dbReference type="EMBL" id="PBK69412.1"/>
    </source>
</evidence>
<proteinExistence type="predicted"/>
<gene>
    <name evidence="2" type="ORF">ARMSODRAFT_1018828</name>
</gene>
<dbReference type="EMBL" id="KZ293429">
    <property type="protein sequence ID" value="PBK69412.1"/>
    <property type="molecule type" value="Genomic_DNA"/>
</dbReference>
<protein>
    <submittedName>
        <fullName evidence="2">Uncharacterized protein</fullName>
    </submittedName>
</protein>
<dbReference type="Proteomes" id="UP000218334">
    <property type="component" value="Unassembled WGS sequence"/>
</dbReference>
<evidence type="ECO:0000313" key="3">
    <source>
        <dbReference type="Proteomes" id="UP000218334"/>
    </source>
</evidence>
<reference evidence="3" key="1">
    <citation type="journal article" date="2017" name="Nat. Ecol. Evol.">
        <title>Genome expansion and lineage-specific genetic innovations in the forest pathogenic fungi Armillaria.</title>
        <authorList>
            <person name="Sipos G."/>
            <person name="Prasanna A.N."/>
            <person name="Walter M.C."/>
            <person name="O'Connor E."/>
            <person name="Balint B."/>
            <person name="Krizsan K."/>
            <person name="Kiss B."/>
            <person name="Hess J."/>
            <person name="Varga T."/>
            <person name="Slot J."/>
            <person name="Riley R."/>
            <person name="Boka B."/>
            <person name="Rigling D."/>
            <person name="Barry K."/>
            <person name="Lee J."/>
            <person name="Mihaltcheva S."/>
            <person name="LaButti K."/>
            <person name="Lipzen A."/>
            <person name="Waldron R."/>
            <person name="Moloney N.M."/>
            <person name="Sperisen C."/>
            <person name="Kredics L."/>
            <person name="Vagvoelgyi C."/>
            <person name="Patrignani A."/>
            <person name="Fitzpatrick D."/>
            <person name="Nagy I."/>
            <person name="Doyle S."/>
            <person name="Anderson J.B."/>
            <person name="Grigoriev I.V."/>
            <person name="Gueldener U."/>
            <person name="Muensterkoetter M."/>
            <person name="Nagy L.G."/>
        </authorList>
    </citation>
    <scope>NUCLEOTIDE SEQUENCE [LARGE SCALE GENOMIC DNA]</scope>
    <source>
        <strain evidence="3">28-4</strain>
    </source>
</reference>
<feature type="compositionally biased region" description="Low complexity" evidence="1">
    <location>
        <begin position="83"/>
        <end position="92"/>
    </location>
</feature>